<comment type="caution">
    <text evidence="1">The sequence shown here is derived from an EMBL/GenBank/DDBJ whole genome shotgun (WGS) entry which is preliminary data.</text>
</comment>
<evidence type="ECO:0000313" key="1">
    <source>
        <dbReference type="EMBL" id="KKW34604.1"/>
    </source>
</evidence>
<dbReference type="AlphaFoldDB" id="A0A0G2APG3"/>
<evidence type="ECO:0000313" key="2">
    <source>
        <dbReference type="Proteomes" id="UP000034290"/>
    </source>
</evidence>
<accession>A0A0G2APG3</accession>
<sequence>MNVYRNSAPVVGYAHAIVRQKRDFNIVRKSTHGFVARVVKNFPDEMMEPRGTRRPDIHSGPAAHGLQSFQHCNRARIIRRTPRFWGGALGGFAFLFSHI</sequence>
<dbReference type="Proteomes" id="UP000034290">
    <property type="component" value="Unassembled WGS sequence"/>
</dbReference>
<protein>
    <submittedName>
        <fullName evidence="1">Uncharacterized protein</fullName>
    </submittedName>
</protein>
<reference evidence="1 2" key="1">
    <citation type="journal article" date="2015" name="Nature">
        <title>rRNA introns, odd ribosomes, and small enigmatic genomes across a large radiation of phyla.</title>
        <authorList>
            <person name="Brown C.T."/>
            <person name="Hug L.A."/>
            <person name="Thomas B.C."/>
            <person name="Sharon I."/>
            <person name="Castelle C.J."/>
            <person name="Singh A."/>
            <person name="Wilkins M.J."/>
            <person name="Williams K.H."/>
            <person name="Banfield J.F."/>
        </authorList>
    </citation>
    <scope>NUCLEOTIDE SEQUENCE [LARGE SCALE GENOMIC DNA]</scope>
</reference>
<organism evidence="1 2">
    <name type="scientific">Candidatus Giovannonibacteria bacterium GW2011_GWA2_53_7</name>
    <dbReference type="NCBI Taxonomy" id="1618650"/>
    <lineage>
        <taxon>Bacteria</taxon>
        <taxon>Candidatus Giovannoniibacteriota</taxon>
    </lineage>
</organism>
<name>A0A0G2APG3_9BACT</name>
<gene>
    <name evidence="1" type="ORF">UY81_C0068G0008</name>
</gene>
<dbReference type="EMBL" id="LCRM01000068">
    <property type="protein sequence ID" value="KKW34604.1"/>
    <property type="molecule type" value="Genomic_DNA"/>
</dbReference>
<proteinExistence type="predicted"/>